<dbReference type="GO" id="GO:0071035">
    <property type="term" value="P:nuclear polyadenylation-dependent rRNA catabolic process"/>
    <property type="evidence" value="ECO:0007669"/>
    <property type="project" value="TreeGrafter"/>
</dbReference>
<dbReference type="GO" id="GO:0000467">
    <property type="term" value="P:exonucleolytic trimming to generate mature 3'-end of 5.8S rRNA from tricistronic rRNA transcript (SSU-rRNA, 5.8S rRNA, LSU-rRNA)"/>
    <property type="evidence" value="ECO:0007669"/>
    <property type="project" value="InterPro"/>
</dbReference>
<dbReference type="GO" id="GO:0071037">
    <property type="term" value="P:nuclear polyadenylation-dependent snRNA catabolic process"/>
    <property type="evidence" value="ECO:0007669"/>
    <property type="project" value="TreeGrafter"/>
</dbReference>
<dbReference type="GO" id="GO:0071038">
    <property type="term" value="P:TRAMP-dependent tRNA surveillance pathway"/>
    <property type="evidence" value="ECO:0007669"/>
    <property type="project" value="TreeGrafter"/>
</dbReference>
<feature type="domain" description="3'-5' exonuclease" evidence="2">
    <location>
        <begin position="102"/>
        <end position="274"/>
    </location>
</feature>
<feature type="compositionally biased region" description="Basic and acidic residues" evidence="1">
    <location>
        <begin position="66"/>
        <end position="77"/>
    </location>
</feature>
<dbReference type="GO" id="GO:0071036">
    <property type="term" value="P:nuclear polyadenylation-dependent snoRNA catabolic process"/>
    <property type="evidence" value="ECO:0007669"/>
    <property type="project" value="TreeGrafter"/>
</dbReference>
<feature type="region of interest" description="Disordered" evidence="1">
    <location>
        <begin position="55"/>
        <end position="85"/>
    </location>
</feature>
<dbReference type="GO" id="GO:0000175">
    <property type="term" value="F:3'-5'-RNA exonuclease activity"/>
    <property type="evidence" value="ECO:0007669"/>
    <property type="project" value="InterPro"/>
</dbReference>
<dbReference type="GO" id="GO:0000176">
    <property type="term" value="C:nuclear exosome (RNase complex)"/>
    <property type="evidence" value="ECO:0007669"/>
    <property type="project" value="TreeGrafter"/>
</dbReference>
<dbReference type="Pfam" id="PF01612">
    <property type="entry name" value="DNA_pol_A_exo1"/>
    <property type="match status" value="1"/>
</dbReference>
<sequence length="452" mass="52010">MYGNTETTSQKVTKMDVTWTTDGQTNVSIERLVYCSELKTFLPYQAAKKPYDVKARNSQAPVKPLKRWDTKAQDNSRKGPSYPLPLTKVDPKKPKAFSVKEVRFVSEKCDLLDLVEELNAQKEIAVDVEHNDKDSFLGMTCLIQISTRSKDYVVDTLRLWDHVHLLNKPFGNPAIVKVFHAAVYDMLWLSRDFGLRINNLFDTQEAIRNTCLPGQFERLSLKCLIETLCGVTLDKQHQTSDWSLRPLSEEMLSYAAQDTHYLLYCFDELRNRLIEAGTLEEVLMNSDLVAAIKYGVRHHGPQRRSFDWGSLGGTEGESDPVPEFLRKAREELAREVDEKETHILPDDHLRLITTLKEKYPWRNLDVTVFCLLDDTDKAMLSALAEYTDVCKCSFRSGRWTKDRGFYESRYVLRVDGILSSWCTCYPQEICKLREQDSEPLILKCLPEIAVVS</sequence>
<protein>
    <submittedName>
        <fullName evidence="4">3'-5' exonuclease domain-containing protein</fullName>
    </submittedName>
</protein>
<dbReference type="WBParaSite" id="L893_g5854.t1">
    <property type="protein sequence ID" value="L893_g5854.t1"/>
    <property type="gene ID" value="L893_g5854"/>
</dbReference>
<dbReference type="InterPro" id="IPR045092">
    <property type="entry name" value="Rrp6-like"/>
</dbReference>
<dbReference type="SUPFAM" id="SSF53098">
    <property type="entry name" value="Ribonuclease H-like"/>
    <property type="match status" value="1"/>
</dbReference>
<reference evidence="4" key="1">
    <citation type="submission" date="2016-11" db="UniProtKB">
        <authorList>
            <consortium name="WormBaseParasite"/>
        </authorList>
    </citation>
    <scope>IDENTIFICATION</scope>
</reference>
<evidence type="ECO:0000256" key="1">
    <source>
        <dbReference type="SAM" id="MobiDB-lite"/>
    </source>
</evidence>
<dbReference type="GO" id="GO:0003727">
    <property type="term" value="F:single-stranded RNA binding"/>
    <property type="evidence" value="ECO:0007669"/>
    <property type="project" value="TreeGrafter"/>
</dbReference>
<name>A0A1I8AH05_9BILA</name>
<keyword evidence="3" id="KW-1185">Reference proteome</keyword>
<dbReference type="AlphaFoldDB" id="A0A1I8AH05"/>
<evidence type="ECO:0000313" key="3">
    <source>
        <dbReference type="Proteomes" id="UP000095287"/>
    </source>
</evidence>
<dbReference type="GO" id="GO:0071044">
    <property type="term" value="P:histone mRNA catabolic process"/>
    <property type="evidence" value="ECO:0007669"/>
    <property type="project" value="TreeGrafter"/>
</dbReference>
<evidence type="ECO:0000313" key="4">
    <source>
        <dbReference type="WBParaSite" id="L893_g5854.t1"/>
    </source>
</evidence>
<dbReference type="Gene3D" id="3.30.420.10">
    <property type="entry name" value="Ribonuclease H-like superfamily/Ribonuclease H"/>
    <property type="match status" value="1"/>
</dbReference>
<evidence type="ECO:0000259" key="2">
    <source>
        <dbReference type="SMART" id="SM00474"/>
    </source>
</evidence>
<dbReference type="GO" id="GO:0071051">
    <property type="term" value="P:poly(A)-dependent snoRNA 3'-end processing"/>
    <property type="evidence" value="ECO:0007669"/>
    <property type="project" value="TreeGrafter"/>
</dbReference>
<proteinExistence type="predicted"/>
<dbReference type="GO" id="GO:0005730">
    <property type="term" value="C:nucleolus"/>
    <property type="evidence" value="ECO:0007669"/>
    <property type="project" value="TreeGrafter"/>
</dbReference>
<dbReference type="InterPro" id="IPR012337">
    <property type="entry name" value="RNaseH-like_sf"/>
</dbReference>
<dbReference type="GO" id="GO:0071040">
    <property type="term" value="P:nuclear polyadenylation-dependent antisense transcript catabolic process"/>
    <property type="evidence" value="ECO:0007669"/>
    <property type="project" value="TreeGrafter"/>
</dbReference>
<dbReference type="InterPro" id="IPR036397">
    <property type="entry name" value="RNaseH_sf"/>
</dbReference>
<organism evidence="3 4">
    <name type="scientific">Steinernema glaseri</name>
    <dbReference type="NCBI Taxonomy" id="37863"/>
    <lineage>
        <taxon>Eukaryota</taxon>
        <taxon>Metazoa</taxon>
        <taxon>Ecdysozoa</taxon>
        <taxon>Nematoda</taxon>
        <taxon>Chromadorea</taxon>
        <taxon>Rhabditida</taxon>
        <taxon>Tylenchina</taxon>
        <taxon>Panagrolaimomorpha</taxon>
        <taxon>Strongyloidoidea</taxon>
        <taxon>Steinernematidae</taxon>
        <taxon>Steinernema</taxon>
    </lineage>
</organism>
<dbReference type="PANTHER" id="PTHR12124:SF47">
    <property type="entry name" value="EXOSOME COMPONENT 10"/>
    <property type="match status" value="1"/>
</dbReference>
<accession>A0A1I8AH05</accession>
<dbReference type="SMART" id="SM00474">
    <property type="entry name" value="35EXOc"/>
    <property type="match status" value="1"/>
</dbReference>
<dbReference type="Proteomes" id="UP000095287">
    <property type="component" value="Unplaced"/>
</dbReference>
<dbReference type="InterPro" id="IPR002562">
    <property type="entry name" value="3'-5'_exonuclease_dom"/>
</dbReference>
<dbReference type="GO" id="GO:0071039">
    <property type="term" value="P:nuclear polyadenylation-dependent CUT catabolic process"/>
    <property type="evidence" value="ECO:0007669"/>
    <property type="project" value="TreeGrafter"/>
</dbReference>
<dbReference type="PANTHER" id="PTHR12124">
    <property type="entry name" value="POLYMYOSITIS/SCLERODERMA AUTOANTIGEN-RELATED"/>
    <property type="match status" value="1"/>
</dbReference>